<evidence type="ECO:0000313" key="2">
    <source>
        <dbReference type="Proteomes" id="UP001266305"/>
    </source>
</evidence>
<reference evidence="1 2" key="1">
    <citation type="submission" date="2023-05" db="EMBL/GenBank/DDBJ databases">
        <title>B98-5 Cell Line De Novo Hybrid Assembly: An Optical Mapping Approach.</title>
        <authorList>
            <person name="Kananen K."/>
            <person name="Auerbach J.A."/>
            <person name="Kautto E."/>
            <person name="Blachly J.S."/>
        </authorList>
    </citation>
    <scope>NUCLEOTIDE SEQUENCE [LARGE SCALE GENOMIC DNA]</scope>
    <source>
        <strain evidence="1">B95-8</strain>
        <tissue evidence="1">Cell line</tissue>
    </source>
</reference>
<sequence length="131" mass="14336">MQGHGLVSWGPGVQPCYVTTLSQMIVTWKQIVALPQSLSCCLGFFTGNQGFMYCSRESRWPGLPGRVSFSMLATINLQSTHELQLLTTFLFNVQRPAGVLNAGQYAQLPQCGELDSDMLASRPPAHASVCR</sequence>
<organism evidence="1 2">
    <name type="scientific">Saguinus oedipus</name>
    <name type="common">Cotton-top tamarin</name>
    <name type="synonym">Oedipomidas oedipus</name>
    <dbReference type="NCBI Taxonomy" id="9490"/>
    <lineage>
        <taxon>Eukaryota</taxon>
        <taxon>Metazoa</taxon>
        <taxon>Chordata</taxon>
        <taxon>Craniata</taxon>
        <taxon>Vertebrata</taxon>
        <taxon>Euteleostomi</taxon>
        <taxon>Mammalia</taxon>
        <taxon>Eutheria</taxon>
        <taxon>Euarchontoglires</taxon>
        <taxon>Primates</taxon>
        <taxon>Haplorrhini</taxon>
        <taxon>Platyrrhini</taxon>
        <taxon>Cebidae</taxon>
        <taxon>Callitrichinae</taxon>
        <taxon>Saguinus</taxon>
    </lineage>
</organism>
<keyword evidence="2" id="KW-1185">Reference proteome</keyword>
<name>A0ABQ9URZ8_SAGOE</name>
<gene>
    <name evidence="1" type="ORF">P7K49_021185</name>
</gene>
<dbReference type="EMBL" id="JASSZA010000010">
    <property type="protein sequence ID" value="KAK2099837.1"/>
    <property type="molecule type" value="Genomic_DNA"/>
</dbReference>
<accession>A0ABQ9URZ8</accession>
<comment type="caution">
    <text evidence="1">The sequence shown here is derived from an EMBL/GenBank/DDBJ whole genome shotgun (WGS) entry which is preliminary data.</text>
</comment>
<dbReference type="Proteomes" id="UP001266305">
    <property type="component" value="Unassembled WGS sequence"/>
</dbReference>
<protein>
    <submittedName>
        <fullName evidence="1">Uncharacterized protein</fullName>
    </submittedName>
</protein>
<evidence type="ECO:0000313" key="1">
    <source>
        <dbReference type="EMBL" id="KAK2099837.1"/>
    </source>
</evidence>
<proteinExistence type="predicted"/>